<dbReference type="OrthoDB" id="3787252at2"/>
<dbReference type="EMBL" id="CP040915">
    <property type="protein sequence ID" value="QDC24794.1"/>
    <property type="molecule type" value="Genomic_DNA"/>
</dbReference>
<dbReference type="KEGG" id="gyu:FE374_09370"/>
<name>A0A5B8C2L9_9MICO</name>
<evidence type="ECO:0000313" key="2">
    <source>
        <dbReference type="Proteomes" id="UP000314616"/>
    </source>
</evidence>
<proteinExistence type="predicted"/>
<organism evidence="1 2">
    <name type="scientific">Georgenia yuyongxinii</name>
    <dbReference type="NCBI Taxonomy" id="2589797"/>
    <lineage>
        <taxon>Bacteria</taxon>
        <taxon>Bacillati</taxon>
        <taxon>Actinomycetota</taxon>
        <taxon>Actinomycetes</taxon>
        <taxon>Micrococcales</taxon>
        <taxon>Bogoriellaceae</taxon>
        <taxon>Georgenia</taxon>
    </lineage>
</organism>
<dbReference type="Proteomes" id="UP000314616">
    <property type="component" value="Chromosome"/>
</dbReference>
<reference evidence="1 2" key="1">
    <citation type="submission" date="2019-05" db="EMBL/GenBank/DDBJ databases">
        <title>Georgenia *** sp. nov., and Georgenia *** sp. nov., isolated from the intestinal contents of plateau pika (Ochotona curzoniae) in the Qinghai-Tibet plateau of China.</title>
        <authorList>
            <person name="Tian Z."/>
        </authorList>
    </citation>
    <scope>NUCLEOTIDE SEQUENCE [LARGE SCALE GENOMIC DNA]</scope>
    <source>
        <strain evidence="1 2">Z443</strain>
    </source>
</reference>
<accession>A0A5B8C2L9</accession>
<gene>
    <name evidence="1" type="ORF">FE374_09370</name>
</gene>
<sequence>MGSTRIKSNRLSFRLGDGEADFWADLSEVVMDADRTYVPLLAGGYRAREEWFFDVSAIQSTAPGSFWTFLFDHAGEMHPFGYAPHGNPIPTVDEPHFTGIVQMPARPSLGGAASPDGEYSFDARLFIISGPLRVTE</sequence>
<dbReference type="AlphaFoldDB" id="A0A5B8C2L9"/>
<dbReference type="RefSeq" id="WP_139928493.1">
    <property type="nucleotide sequence ID" value="NZ_CP040915.1"/>
</dbReference>
<evidence type="ECO:0000313" key="1">
    <source>
        <dbReference type="EMBL" id="QDC24794.1"/>
    </source>
</evidence>
<protein>
    <submittedName>
        <fullName evidence="1">Uncharacterized protein</fullName>
    </submittedName>
</protein>